<evidence type="ECO:0000256" key="1">
    <source>
        <dbReference type="SAM" id="MobiDB-lite"/>
    </source>
</evidence>
<protein>
    <submittedName>
        <fullName evidence="2">Uncharacterized protein</fullName>
    </submittedName>
</protein>
<dbReference type="AlphaFoldDB" id="A0A8H3EJG0"/>
<keyword evidence="3" id="KW-1185">Reference proteome</keyword>
<accession>A0A8H3EJG0</accession>
<evidence type="ECO:0000313" key="3">
    <source>
        <dbReference type="Proteomes" id="UP000664169"/>
    </source>
</evidence>
<name>A0A8H3EJG0_9LECA</name>
<proteinExistence type="predicted"/>
<reference evidence="2" key="1">
    <citation type="submission" date="2021-03" db="EMBL/GenBank/DDBJ databases">
        <authorList>
            <person name="Tagirdzhanova G."/>
        </authorList>
    </citation>
    <scope>NUCLEOTIDE SEQUENCE</scope>
</reference>
<organism evidence="2 3">
    <name type="scientific">Gomphillus americanus</name>
    <dbReference type="NCBI Taxonomy" id="1940652"/>
    <lineage>
        <taxon>Eukaryota</taxon>
        <taxon>Fungi</taxon>
        <taxon>Dikarya</taxon>
        <taxon>Ascomycota</taxon>
        <taxon>Pezizomycotina</taxon>
        <taxon>Lecanoromycetes</taxon>
        <taxon>OSLEUM clade</taxon>
        <taxon>Ostropomycetidae</taxon>
        <taxon>Ostropales</taxon>
        <taxon>Graphidaceae</taxon>
        <taxon>Gomphilloideae</taxon>
        <taxon>Gomphillus</taxon>
    </lineage>
</organism>
<dbReference type="Proteomes" id="UP000664169">
    <property type="component" value="Unassembled WGS sequence"/>
</dbReference>
<evidence type="ECO:0000313" key="2">
    <source>
        <dbReference type="EMBL" id="CAF9906897.1"/>
    </source>
</evidence>
<gene>
    <name evidence="2" type="ORF">GOMPHAMPRED_004964</name>
</gene>
<comment type="caution">
    <text evidence="2">The sequence shown here is derived from an EMBL/GenBank/DDBJ whole genome shotgun (WGS) entry which is preliminary data.</text>
</comment>
<dbReference type="EMBL" id="CAJPDQ010000003">
    <property type="protein sequence ID" value="CAF9906897.1"/>
    <property type="molecule type" value="Genomic_DNA"/>
</dbReference>
<sequence length="400" mass="45379">MAALTSELASDLQVGSHAAEWVKDGAGDVTGDGTVASDAVVIEKALTKDTETQHQDTSFDWRKQLKEAIDAEDQDTSAGSSKLLKKDTTKAKSKQKSGPFICANCQQERIQYNPLVDPGCNVIIPEAKAQRERWQNVMNDIHEQTEVGVFVPDKSGAWKQQISQSLGNQPNGKRPSTIPLTIEWDMENNVYLLSNMMETIHPNISAFEITSAIERAARTIFTPDLKANNKKHLTDCQDTEKSVSEMLATAPNLQLMKQLYGNRAEIFATKCQLHWLEMVEKKWLNDDKLHKVINTLRTSTEYIYITSRQLIHHISCYIARYFHGRKVELALGMSRIRTNLAMVKAYIESMNVGRIPERIFKYQAAIEVMKFDYLVFQTTYSFDLEFNTASIMPPMELDMK</sequence>
<feature type="region of interest" description="Disordered" evidence="1">
    <location>
        <begin position="71"/>
        <end position="90"/>
    </location>
</feature>